<feature type="domain" description="Protein kinase" evidence="2">
    <location>
        <begin position="4"/>
        <end position="275"/>
    </location>
</feature>
<dbReference type="PANTHER" id="PTHR46240:SF1">
    <property type="entry name" value="SERINE_THREONINE-PROTEIN KINASE ULK4"/>
    <property type="match status" value="1"/>
</dbReference>
<dbReference type="KEGG" id="sre:PTSG_01376"/>
<reference evidence="3" key="1">
    <citation type="submission" date="2009-08" db="EMBL/GenBank/DDBJ databases">
        <title>Annotation of Salpingoeca rosetta.</title>
        <authorList>
            <consortium name="The Broad Institute Genome Sequencing Platform"/>
            <person name="Russ C."/>
            <person name="Cuomo C."/>
            <person name="Burger G."/>
            <person name="Gray M.W."/>
            <person name="Holland P.W.H."/>
            <person name="King N."/>
            <person name="Lang F.B.F."/>
            <person name="Roger A.J."/>
            <person name="Ruiz-Trillo I."/>
            <person name="Young S.K."/>
            <person name="Zeng Q."/>
            <person name="Gargeya S."/>
            <person name="Alvarado L."/>
            <person name="Berlin A."/>
            <person name="Chapman S.B."/>
            <person name="Chen Z."/>
            <person name="Freedman E."/>
            <person name="Gellesch M."/>
            <person name="Goldberg J."/>
            <person name="Griggs A."/>
            <person name="Gujja S."/>
            <person name="Heilman E."/>
            <person name="Heiman D."/>
            <person name="Howarth C."/>
            <person name="Mehta T."/>
            <person name="Neiman D."/>
            <person name="Pearson M."/>
            <person name="Roberts A."/>
            <person name="Saif S."/>
            <person name="Shea T."/>
            <person name="Shenoy N."/>
            <person name="Sisk P."/>
            <person name="Stolte C."/>
            <person name="Sykes S."/>
            <person name="White J."/>
            <person name="Yandava C."/>
            <person name="Haas B."/>
            <person name="Nusbaum C."/>
            <person name="Birren B."/>
        </authorList>
    </citation>
    <scope>NUCLEOTIDE SEQUENCE [LARGE SCALE GENOMIC DNA]</scope>
    <source>
        <strain evidence="3">ATCC 50818</strain>
    </source>
</reference>
<dbReference type="OrthoDB" id="24822at2759"/>
<evidence type="ECO:0000259" key="2">
    <source>
        <dbReference type="PROSITE" id="PS50011"/>
    </source>
</evidence>
<gene>
    <name evidence="3" type="ORF">PTSG_01376</name>
</gene>
<feature type="compositionally biased region" description="Low complexity" evidence="1">
    <location>
        <begin position="438"/>
        <end position="455"/>
    </location>
</feature>
<dbReference type="Proteomes" id="UP000007799">
    <property type="component" value="Unassembled WGS sequence"/>
</dbReference>
<evidence type="ECO:0000313" key="3">
    <source>
        <dbReference type="EMBL" id="EGD80788.1"/>
    </source>
</evidence>
<dbReference type="PANTHER" id="PTHR46240">
    <property type="entry name" value="SER/THR PROTEIN KINASE ULK4"/>
    <property type="match status" value="1"/>
</dbReference>
<dbReference type="RefSeq" id="XP_004997349.1">
    <property type="nucleotide sequence ID" value="XM_004997292.1"/>
</dbReference>
<dbReference type="GO" id="GO:0005524">
    <property type="term" value="F:ATP binding"/>
    <property type="evidence" value="ECO:0007669"/>
    <property type="project" value="InterPro"/>
</dbReference>
<feature type="region of interest" description="Disordered" evidence="1">
    <location>
        <begin position="434"/>
        <end position="480"/>
    </location>
</feature>
<feature type="region of interest" description="Disordered" evidence="1">
    <location>
        <begin position="295"/>
        <end position="397"/>
    </location>
</feature>
<dbReference type="FunCoup" id="F2U060">
    <property type="interactions" value="433"/>
</dbReference>
<feature type="compositionally biased region" description="Basic and acidic residues" evidence="1">
    <location>
        <begin position="365"/>
        <end position="380"/>
    </location>
</feature>
<organism evidence="4">
    <name type="scientific">Salpingoeca rosetta (strain ATCC 50818 / BSB-021)</name>
    <dbReference type="NCBI Taxonomy" id="946362"/>
    <lineage>
        <taxon>Eukaryota</taxon>
        <taxon>Choanoflagellata</taxon>
        <taxon>Craspedida</taxon>
        <taxon>Salpingoecidae</taxon>
        <taxon>Salpingoeca</taxon>
    </lineage>
</organism>
<feature type="compositionally biased region" description="Low complexity" evidence="1">
    <location>
        <begin position="697"/>
        <end position="731"/>
    </location>
</feature>
<dbReference type="SMART" id="SM00220">
    <property type="entry name" value="S_TKc"/>
    <property type="match status" value="1"/>
</dbReference>
<feature type="compositionally biased region" description="Gly residues" evidence="1">
    <location>
        <begin position="543"/>
        <end position="554"/>
    </location>
</feature>
<dbReference type="Pfam" id="PF00069">
    <property type="entry name" value="Pkinase"/>
    <property type="match status" value="1"/>
</dbReference>
<dbReference type="InterPro" id="IPR045906">
    <property type="entry name" value="ULK4"/>
</dbReference>
<dbReference type="STRING" id="946362.F2U060"/>
<feature type="region of interest" description="Disordered" evidence="1">
    <location>
        <begin position="868"/>
        <end position="889"/>
    </location>
</feature>
<dbReference type="Gene3D" id="1.25.10.10">
    <property type="entry name" value="Leucine-rich Repeat Variant"/>
    <property type="match status" value="1"/>
</dbReference>
<dbReference type="OMA" id="THTSHTI"/>
<feature type="compositionally biased region" description="Low complexity" evidence="1">
    <location>
        <begin position="321"/>
        <end position="345"/>
    </location>
</feature>
<name>F2U060_SALR5</name>
<dbReference type="GeneID" id="16077946"/>
<dbReference type="InParanoid" id="F2U060"/>
<feature type="compositionally biased region" description="Acidic residues" evidence="1">
    <location>
        <begin position="555"/>
        <end position="566"/>
    </location>
</feature>
<keyword evidence="4" id="KW-1185">Reference proteome</keyword>
<dbReference type="SUPFAM" id="SSF56112">
    <property type="entry name" value="Protein kinase-like (PK-like)"/>
    <property type="match status" value="1"/>
</dbReference>
<dbReference type="Gene3D" id="1.10.510.10">
    <property type="entry name" value="Transferase(Phosphotransferase) domain 1"/>
    <property type="match status" value="1"/>
</dbReference>
<dbReference type="GO" id="GO:0004672">
    <property type="term" value="F:protein kinase activity"/>
    <property type="evidence" value="ECO:0007669"/>
    <property type="project" value="InterPro"/>
</dbReference>
<protein>
    <submittedName>
        <fullName evidence="3">ULK protein kinase</fullName>
    </submittedName>
</protein>
<dbReference type="eggNOG" id="KOG0597">
    <property type="taxonomic scope" value="Eukaryota"/>
</dbReference>
<dbReference type="InterPro" id="IPR011989">
    <property type="entry name" value="ARM-like"/>
</dbReference>
<dbReference type="InterPro" id="IPR016024">
    <property type="entry name" value="ARM-type_fold"/>
</dbReference>
<feature type="compositionally biased region" description="Low complexity" evidence="1">
    <location>
        <begin position="582"/>
        <end position="593"/>
    </location>
</feature>
<keyword evidence="3" id="KW-0808">Transferase</keyword>
<evidence type="ECO:0000313" key="4">
    <source>
        <dbReference type="Proteomes" id="UP000007799"/>
    </source>
</evidence>
<dbReference type="PROSITE" id="PS50011">
    <property type="entry name" value="PROTEIN_KINASE_DOM"/>
    <property type="match status" value="1"/>
</dbReference>
<dbReference type="InterPro" id="IPR011009">
    <property type="entry name" value="Kinase-like_dom_sf"/>
</dbReference>
<dbReference type="InterPro" id="IPR000719">
    <property type="entry name" value="Prot_kinase_dom"/>
</dbReference>
<feature type="compositionally biased region" description="Basic and acidic residues" evidence="1">
    <location>
        <begin position="524"/>
        <end position="538"/>
    </location>
</feature>
<feature type="region of interest" description="Disordered" evidence="1">
    <location>
        <begin position="495"/>
        <end position="735"/>
    </location>
</feature>
<sequence length="1528" mass="165689">MEEYILYHDIGRGHTTSAFKGRKSNTLEYLALLQVENKYSGLAAVRYAAAQAVRSEHVCRVDLHCDTGPEVWLVSELCSAISLRSVVNGDGYLMGSHLMKVLTEILLAVAHCHVSGVVVGDVRLEKFLVQDGHIKLCSLGRAMAMHRMDPVPTTASPSGVTQVTMPTINKEQVKGLIADMDRIHCQQYLAPEVHTRHAVTPLSDLWATGVALLELMIGRAVPPPEAGAELHVDNLRDVAREIGHPPDVVALVLNLLQRRPEQRWCWRDVIASPLLHDDNRFALIEEELLAVDEQYAPRPPMPARTRVDAHGGEGKGGPRLSASVASRVSASGRSSRSASSRSSSSTIVGDGEHHEGEFDEDDEAQPEHQRTGVSGHEHDGGGGGGGGGRSGRDDDARSSVAAVFKGEHDTLMTTRQLNPATSLVLSKASLARRSMQRPATGADAAAAAVHTPAAAGDRKPHTAAAATHASSAGEHTASAELPPRARTAQAWLDADVEPHPPANPWAGSSRTQAGRQRAHAALRRAHELLEKHGVDDSSTRPTHGGGDSDGSSGGEEGEEEGEEEEAVGVSPATSGRNGEGIASVSASAAATSTPLQQRRKRGTVTIDADYDGGQQEGVDPLVVDAAQTPASSIRHHPAANMRREVGRLSPRPPVLAGSTASSQSTVAGRGGRGDEDETSGEADSLGGGQPESRGEEAASSTKATAATTPSSARKQRSSSQTPKKKQQQQQPLPLPGFYRVAPFRLELLDADTLQNTAEECTPARLRELVHEFSDKESLSSPPPQQPQKPGVIWELLESGRLPMVDELILIDSDLAINPILNTKNKSPKYDQSAIGGFHHDPDTIADMSDEETTRFTQRVMSTLQLTPASRARTRSAARQQRAASGTARPEKRTRLHILAYLLHICQDERVCNLFANSPVLPALCASFRTAPDFCRERMAVLVGTIIRNTTVMHEDVDMSLMLHNLADALREFFRTASLKRLLLSAMGEALFYAVTQRLAATSDLPPTWDIPAVSMKMVFKCLSKDEEKSVQLAAARTLENMASVDGAHQQTLRRQDSVDVMAKAYLLLAGLQRVRPQTLEQSCTPSALGIRPHSPLEAVLSDIDQTHTSHTIKEQWPQESVEYLQQCSAVFVGEVREWIPEYIGRLHTLLSLVSRRNHPSSAQAKELRELFDLYKLAVTYLHSTVILRALPSSALYIDCLRVLRCVAFTMDGTTSLDEVAEDAGQVLFTETAVALLQLTQHADTQELLEAWTEMIHGVGSYRAVQNEEMKQTVLHVYTAASQHVHANANWSHTREVMRTASADLQDLLALVTQVLESESASSVPCFHVLCDLWDAFPDTMASFCATMPEMVEESMSSYQPLVDVMPSADLASDQMCNTEHDLDSAFVMRHAAYVISCIPHLADGPLALRYLAKQRLVSKAVATLIASILALSKRDTRVAEEADVAIFSLRVSMCSLLLLLQYVLQRSDECAGLLPLFSPISALLHRLLNAVPKAMLPMLRPIQAFIRVFAATVPDAEARAAMLQQVGG</sequence>
<proteinExistence type="predicted"/>
<evidence type="ECO:0000256" key="1">
    <source>
        <dbReference type="SAM" id="MobiDB-lite"/>
    </source>
</evidence>
<dbReference type="EMBL" id="GL832958">
    <property type="protein sequence ID" value="EGD80788.1"/>
    <property type="molecule type" value="Genomic_DNA"/>
</dbReference>
<feature type="compositionally biased region" description="Low complexity" evidence="1">
    <location>
        <begin position="462"/>
        <end position="480"/>
    </location>
</feature>
<accession>F2U060</accession>
<dbReference type="SUPFAM" id="SSF48371">
    <property type="entry name" value="ARM repeat"/>
    <property type="match status" value="1"/>
</dbReference>
<feature type="compositionally biased region" description="Low complexity" evidence="1">
    <location>
        <begin position="868"/>
        <end position="887"/>
    </location>
</feature>
<keyword evidence="3" id="KW-0418">Kinase</keyword>